<proteinExistence type="predicted"/>
<name>A0ABP7DVN7_9SPHN</name>
<dbReference type="Proteomes" id="UP001500523">
    <property type="component" value="Unassembled WGS sequence"/>
</dbReference>
<feature type="compositionally biased region" description="Basic and acidic residues" evidence="1">
    <location>
        <begin position="111"/>
        <end position="125"/>
    </location>
</feature>
<feature type="compositionally biased region" description="Basic and acidic residues" evidence="1">
    <location>
        <begin position="81"/>
        <end position="93"/>
    </location>
</feature>
<dbReference type="Pfam" id="PF20089">
    <property type="entry name" value="DUF6481"/>
    <property type="match status" value="1"/>
</dbReference>
<feature type="region of interest" description="Disordered" evidence="1">
    <location>
        <begin position="81"/>
        <end position="133"/>
    </location>
</feature>
<evidence type="ECO:0008006" key="4">
    <source>
        <dbReference type="Google" id="ProtNLM"/>
    </source>
</evidence>
<protein>
    <recommendedName>
        <fullName evidence="4">Colicin import membrane protein</fullName>
    </recommendedName>
</protein>
<accession>A0ABP7DVN7</accession>
<keyword evidence="3" id="KW-1185">Reference proteome</keyword>
<evidence type="ECO:0000256" key="1">
    <source>
        <dbReference type="SAM" id="MobiDB-lite"/>
    </source>
</evidence>
<dbReference type="InterPro" id="IPR045510">
    <property type="entry name" value="DUF6481"/>
</dbReference>
<comment type="caution">
    <text evidence="2">The sequence shown here is derived from an EMBL/GenBank/DDBJ whole genome shotgun (WGS) entry which is preliminary data.</text>
</comment>
<evidence type="ECO:0000313" key="2">
    <source>
        <dbReference type="EMBL" id="GAA3710784.1"/>
    </source>
</evidence>
<gene>
    <name evidence="2" type="ORF">GCM10022268_19820</name>
</gene>
<reference evidence="3" key="1">
    <citation type="journal article" date="2019" name="Int. J. Syst. Evol. Microbiol.">
        <title>The Global Catalogue of Microorganisms (GCM) 10K type strain sequencing project: providing services to taxonomists for standard genome sequencing and annotation.</title>
        <authorList>
            <consortium name="The Broad Institute Genomics Platform"/>
            <consortium name="The Broad Institute Genome Sequencing Center for Infectious Disease"/>
            <person name="Wu L."/>
            <person name="Ma J."/>
        </authorList>
    </citation>
    <scope>NUCLEOTIDE SEQUENCE [LARGE SCALE GENOMIC DNA]</scope>
    <source>
        <strain evidence="3">JCM 17498</strain>
    </source>
</reference>
<sequence length="133" mass="14294">MFQAIVAIASLAAEKSMAAYKTPDFTERNAAAREARQRALEQLRAKPAPDPEVVAARQAAREAREAAAAERRAAKLAAEAEAKEAARAAREAAEQAELEAAAAKKASRPKPPTEAEMKAARDARYAARKARKR</sequence>
<feature type="compositionally biased region" description="Basic and acidic residues" evidence="1">
    <location>
        <begin position="29"/>
        <end position="49"/>
    </location>
</feature>
<feature type="region of interest" description="Disordered" evidence="1">
    <location>
        <begin position="29"/>
        <end position="52"/>
    </location>
</feature>
<organism evidence="2 3">
    <name type="scientific">Sphingomonas cynarae</name>
    <dbReference type="NCBI Taxonomy" id="930197"/>
    <lineage>
        <taxon>Bacteria</taxon>
        <taxon>Pseudomonadati</taxon>
        <taxon>Pseudomonadota</taxon>
        <taxon>Alphaproteobacteria</taxon>
        <taxon>Sphingomonadales</taxon>
        <taxon>Sphingomonadaceae</taxon>
        <taxon>Sphingomonas</taxon>
    </lineage>
</organism>
<evidence type="ECO:0000313" key="3">
    <source>
        <dbReference type="Proteomes" id="UP001500523"/>
    </source>
</evidence>
<dbReference type="EMBL" id="BAABBF010000004">
    <property type="protein sequence ID" value="GAA3710784.1"/>
    <property type="molecule type" value="Genomic_DNA"/>
</dbReference>